<evidence type="ECO:0000313" key="1">
    <source>
        <dbReference type="EMBL" id="KAK4826415.1"/>
    </source>
</evidence>
<sequence length="93" mass="10538">MSLMSSLALVTIRSSIASPRVRVSITWVKKLSSMHSRSLPDCLQLSMLLFQQMLGIIESFRLEKTFKIKSNRKPDTAKSTTKSCPLVPRLHTF</sequence>
<keyword evidence="2" id="KW-1185">Reference proteome</keyword>
<evidence type="ECO:0000313" key="2">
    <source>
        <dbReference type="Proteomes" id="UP001333110"/>
    </source>
</evidence>
<comment type="caution">
    <text evidence="1">The sequence shown here is derived from an EMBL/GenBank/DDBJ whole genome shotgun (WGS) entry which is preliminary data.</text>
</comment>
<reference evidence="1 2" key="1">
    <citation type="journal article" date="2023" name="J. Hered.">
        <title>Chromosome-level genome of the wood stork (Mycteria americana) provides insight into avian chromosome evolution.</title>
        <authorList>
            <person name="Flamio R. Jr."/>
            <person name="Ramstad K.M."/>
        </authorList>
    </citation>
    <scope>NUCLEOTIDE SEQUENCE [LARGE SCALE GENOMIC DNA]</scope>
    <source>
        <tissue evidence="1">Blood</tissue>
    </source>
</reference>
<name>A0AAN7S2W2_MYCAM</name>
<dbReference type="EMBL" id="JAUNZN010000002">
    <property type="protein sequence ID" value="KAK4826415.1"/>
    <property type="molecule type" value="Genomic_DNA"/>
</dbReference>
<dbReference type="Proteomes" id="UP001333110">
    <property type="component" value="Unassembled WGS sequence"/>
</dbReference>
<gene>
    <name evidence="1" type="ORF">QYF61_008948</name>
</gene>
<accession>A0AAN7S2W2</accession>
<dbReference type="AlphaFoldDB" id="A0AAN7S2W2"/>
<organism evidence="1 2">
    <name type="scientific">Mycteria americana</name>
    <name type="common">Wood stork</name>
    <dbReference type="NCBI Taxonomy" id="33587"/>
    <lineage>
        <taxon>Eukaryota</taxon>
        <taxon>Metazoa</taxon>
        <taxon>Chordata</taxon>
        <taxon>Craniata</taxon>
        <taxon>Vertebrata</taxon>
        <taxon>Euteleostomi</taxon>
        <taxon>Archelosauria</taxon>
        <taxon>Archosauria</taxon>
        <taxon>Dinosauria</taxon>
        <taxon>Saurischia</taxon>
        <taxon>Theropoda</taxon>
        <taxon>Coelurosauria</taxon>
        <taxon>Aves</taxon>
        <taxon>Neognathae</taxon>
        <taxon>Neoaves</taxon>
        <taxon>Aequornithes</taxon>
        <taxon>Ciconiiformes</taxon>
        <taxon>Ciconiidae</taxon>
        <taxon>Mycteria</taxon>
    </lineage>
</organism>
<protein>
    <submittedName>
        <fullName evidence="1">Uncharacterized protein</fullName>
    </submittedName>
</protein>
<proteinExistence type="predicted"/>